<comment type="similarity">
    <text evidence="7">Belongs to the TFIIE beta subunit family.</text>
</comment>
<evidence type="ECO:0000256" key="2">
    <source>
        <dbReference type="ARBA" id="ARBA00023015"/>
    </source>
</evidence>
<keyword evidence="5 7" id="KW-0539">Nucleus</keyword>
<comment type="caution">
    <text evidence="10">The sequence shown here is derived from an EMBL/GenBank/DDBJ whole genome shotgun (WGS) entry which is preliminary data.</text>
</comment>
<dbReference type="GO" id="GO:0001097">
    <property type="term" value="F:TFIIH-class transcription factor complex binding"/>
    <property type="evidence" value="ECO:0007669"/>
    <property type="project" value="TreeGrafter"/>
</dbReference>
<dbReference type="PROSITE" id="PS51351">
    <property type="entry name" value="TFIIE_BETA_C"/>
    <property type="match status" value="1"/>
</dbReference>
<dbReference type="Gene3D" id="1.10.10.10">
    <property type="entry name" value="Winged helix-like DNA-binding domain superfamily/Winged helix DNA-binding domain"/>
    <property type="match status" value="1"/>
</dbReference>
<dbReference type="InterPro" id="IPR036388">
    <property type="entry name" value="WH-like_DNA-bd_sf"/>
</dbReference>
<feature type="compositionally biased region" description="Basic residues" evidence="8">
    <location>
        <begin position="266"/>
        <end position="275"/>
    </location>
</feature>
<dbReference type="GO" id="GO:0005673">
    <property type="term" value="C:transcription factor TFIIE complex"/>
    <property type="evidence" value="ECO:0007669"/>
    <property type="project" value="UniProtKB-UniRule"/>
</dbReference>
<evidence type="ECO:0000256" key="8">
    <source>
        <dbReference type="SAM" id="MobiDB-lite"/>
    </source>
</evidence>
<comment type="function">
    <text evidence="6 7">Recruits TFIIH to the initiation complex and stimulates the RNA polymerase II C-terminal domain kinase and DNA-dependent ATPase activities of TFIIH. Both TFIIH and TFIIE are required for promoter clearance by RNA polymerase.</text>
</comment>
<dbReference type="GO" id="GO:0003677">
    <property type="term" value="F:DNA binding"/>
    <property type="evidence" value="ECO:0007669"/>
    <property type="project" value="UniProtKB-UniRule"/>
</dbReference>
<accession>A0A8S9ZZJ9</accession>
<dbReference type="PIRSF" id="PIRSF016398">
    <property type="entry name" value="TFIIE-beta"/>
    <property type="match status" value="1"/>
</dbReference>
<protein>
    <recommendedName>
        <fullName evidence="7">Transcription initiation factor IIE subunit beta</fullName>
    </recommendedName>
</protein>
<evidence type="ECO:0000313" key="10">
    <source>
        <dbReference type="EMBL" id="KAF7639131.1"/>
    </source>
</evidence>
<dbReference type="Pfam" id="PF02186">
    <property type="entry name" value="TFIIE_beta"/>
    <property type="match status" value="1"/>
</dbReference>
<dbReference type="GO" id="GO:0006367">
    <property type="term" value="P:transcription initiation at RNA polymerase II promoter"/>
    <property type="evidence" value="ECO:0007669"/>
    <property type="project" value="UniProtKB-UniRule"/>
</dbReference>
<reference evidence="10" key="1">
    <citation type="journal article" date="2020" name="Ecol. Evol.">
        <title>Genome structure and content of the rice root-knot nematode (Meloidogyne graminicola).</title>
        <authorList>
            <person name="Phan N.T."/>
            <person name="Danchin E.G.J."/>
            <person name="Klopp C."/>
            <person name="Perfus-Barbeoch L."/>
            <person name="Kozlowski D.K."/>
            <person name="Koutsovoulos G.D."/>
            <person name="Lopez-Roques C."/>
            <person name="Bouchez O."/>
            <person name="Zahm M."/>
            <person name="Besnard G."/>
            <person name="Bellafiore S."/>
        </authorList>
    </citation>
    <scope>NUCLEOTIDE SEQUENCE</scope>
    <source>
        <strain evidence="10">VN-18</strain>
    </source>
</reference>
<feature type="region of interest" description="Disordered" evidence="8">
    <location>
        <begin position="22"/>
        <end position="62"/>
    </location>
</feature>
<evidence type="ECO:0000256" key="6">
    <source>
        <dbReference type="ARBA" id="ARBA00025581"/>
    </source>
</evidence>
<keyword evidence="2 7" id="KW-0805">Transcription regulation</keyword>
<dbReference type="SUPFAM" id="SSF46785">
    <property type="entry name" value="Winged helix' DNA-binding domain"/>
    <property type="match status" value="1"/>
</dbReference>
<evidence type="ECO:0000259" key="9">
    <source>
        <dbReference type="PROSITE" id="PS51351"/>
    </source>
</evidence>
<dbReference type="PANTHER" id="PTHR12716:SF8">
    <property type="entry name" value="TRANSCRIPTION INITIATION FACTOR IIE SUBUNIT BETA"/>
    <property type="match status" value="1"/>
</dbReference>
<feature type="domain" description="TFIIE beta" evidence="9">
    <location>
        <begin position="64"/>
        <end position="148"/>
    </location>
</feature>
<keyword evidence="3 7" id="KW-0238">DNA-binding</keyword>
<comment type="subcellular location">
    <subcellularLocation>
        <location evidence="1 7">Nucleus</location>
    </subcellularLocation>
</comment>
<evidence type="ECO:0000256" key="7">
    <source>
        <dbReference type="PIRNR" id="PIRNR016398"/>
    </source>
</evidence>
<dbReference type="PANTHER" id="PTHR12716">
    <property type="entry name" value="TRANSCRIPTION INITIATION FACTOR IIE, BETA SUBUNIT"/>
    <property type="match status" value="1"/>
</dbReference>
<evidence type="ECO:0000256" key="1">
    <source>
        <dbReference type="ARBA" id="ARBA00004123"/>
    </source>
</evidence>
<name>A0A8S9ZZJ9_9BILA</name>
<sequence>MDPALLKQRQDFMRQAIRSMDTMQQIKKDSTEGTSSSTVQQKSKKKRVAPIKESKSTLSSTTTAANNNNAIQNAANFSMMARIIDYMRKRHLNIQQWGLTLTEVLDEMQVYDLNKKTLLWLQEALKQNPRLEVDAENKLIYKPPHRVKNKATLLALLKKQHTDGKGGILLSELGDCVANPEALVKALGPQCIDLPTQINKRKDTVLFFNDEETDYQLDEEFIQLWRSAGVEHLDETKIEEYLQKHGLETARDLAPGKKVGETGNAPKRKQSKKAIQKVHNVHLEDVLEDYAAD</sequence>
<dbReference type="InterPro" id="IPR036390">
    <property type="entry name" value="WH_DNA-bd_sf"/>
</dbReference>
<dbReference type="InterPro" id="IPR016656">
    <property type="entry name" value="TFIIE-bsu"/>
</dbReference>
<dbReference type="EMBL" id="JABEBT010000007">
    <property type="protein sequence ID" value="KAF7639131.1"/>
    <property type="molecule type" value="Genomic_DNA"/>
</dbReference>
<feature type="region of interest" description="Disordered" evidence="8">
    <location>
        <begin position="255"/>
        <end position="275"/>
    </location>
</feature>
<dbReference type="AlphaFoldDB" id="A0A8S9ZZJ9"/>
<dbReference type="Proteomes" id="UP000605970">
    <property type="component" value="Unassembled WGS sequence"/>
</dbReference>
<keyword evidence="11" id="KW-1185">Reference proteome</keyword>
<dbReference type="CDD" id="cd07977">
    <property type="entry name" value="TFIIE_beta_winged_helix"/>
    <property type="match status" value="1"/>
</dbReference>
<evidence type="ECO:0000256" key="3">
    <source>
        <dbReference type="ARBA" id="ARBA00023125"/>
    </source>
</evidence>
<evidence type="ECO:0000256" key="4">
    <source>
        <dbReference type="ARBA" id="ARBA00023163"/>
    </source>
</evidence>
<evidence type="ECO:0000256" key="5">
    <source>
        <dbReference type="ARBA" id="ARBA00023242"/>
    </source>
</evidence>
<organism evidence="10 11">
    <name type="scientific">Meloidogyne graminicola</name>
    <dbReference type="NCBI Taxonomy" id="189291"/>
    <lineage>
        <taxon>Eukaryota</taxon>
        <taxon>Metazoa</taxon>
        <taxon>Ecdysozoa</taxon>
        <taxon>Nematoda</taxon>
        <taxon>Chromadorea</taxon>
        <taxon>Rhabditida</taxon>
        <taxon>Tylenchina</taxon>
        <taxon>Tylenchomorpha</taxon>
        <taxon>Tylenchoidea</taxon>
        <taxon>Meloidogynidae</taxon>
        <taxon>Meloidogyninae</taxon>
        <taxon>Meloidogyne</taxon>
    </lineage>
</organism>
<gene>
    <name evidence="10" type="ORF">Mgra_00001366</name>
</gene>
<proteinExistence type="inferred from homology"/>
<dbReference type="InterPro" id="IPR003166">
    <property type="entry name" value="TFIIE_bsu_DNA-bd"/>
</dbReference>
<dbReference type="OrthoDB" id="8914197at2759"/>
<keyword evidence="4 7" id="KW-0804">Transcription</keyword>
<comment type="subunit">
    <text evidence="7">Tetramer of two alpha and two beta chains.</text>
</comment>
<dbReference type="FunFam" id="1.10.10.10:FF:000177">
    <property type="entry name" value="Transcription initiation factor IIE subunit beta"/>
    <property type="match status" value="1"/>
</dbReference>
<evidence type="ECO:0000313" key="11">
    <source>
        <dbReference type="Proteomes" id="UP000605970"/>
    </source>
</evidence>